<name>A0ABS0AI73_9GAMM</name>
<reference evidence="1 2" key="1">
    <citation type="submission" date="2012-09" db="EMBL/GenBank/DDBJ databases">
        <title>Genome Sequence of alkane-degrading Bacterium Alcanivorax venustensis ISO4.</title>
        <authorList>
            <person name="Lai Q."/>
            <person name="Shao Z."/>
        </authorList>
    </citation>
    <scope>NUCLEOTIDE SEQUENCE [LARGE SCALE GENOMIC DNA]</scope>
    <source>
        <strain evidence="1 2">ISO4</strain>
    </source>
</reference>
<evidence type="ECO:0000313" key="1">
    <source>
        <dbReference type="EMBL" id="MBF5053840.1"/>
    </source>
</evidence>
<sequence length="784" mass="75945">MDTNIKHLIGGGVLALLLTACGGGSSGGGDVSGNSPTPSTRDLPEEMAAVVDESNAFTEEFCPETSEGAAGTPLDPVLCVEESEESEGGAPDPTDVVAQFCPTAASSFDLEGAFDPAAFTEGFDDPAGFLTDGPLSFPIACLQESATNLDGLQELIGGSNPITEQLCPVAATEPSFDPATCFAEVTGGANGGLPGLPGGGDGGGSVPGADQFLNQFCPESAGAGVGPETPLNCLNEASRVYITIVDMITNPNPLTDAVCPLEAGTGRVDPVVCFEEAVSGGGMPGLPGLGDLPGLPGGGDGGDGGTPDVPGLDQLTDVLSGICPETLEAEVGPTTPIDCLAEAGGSFGGFEDLLGGLGGSNPLTEALCPTAATAESFDPAACFTEAAGQLPSAPGGGSPQIPGAGMALERICPVAAGEEIGPTTPFDCLLELGGGFGDLEGLLGGLADGGLEGGNPLTDALCPVTSEEGLDPAACFMEALEGLPGGDGGTPELPGGEQLLGQLCPEAGAGEIGPTTPIECLTEAGQNLGNIQDMLGGLGGSNPLTEAVCPTASAAEQLDPAACLSEALGGGLPGLPGGGDGGGVPEIPGVSDGLAQLCPEAGAGEIGPTTPLECLTEAGQNLGGLTDLLGGLGGSNPLTDALCPAASGAEQLDPAACFTEALGNLPGAPGGDGGTGGIPEIPGLSDGLAQICPLALEDEVGPTTPLDCLMEAGGSLSQLQDLLGGLGGGEGGEGSADPVTGQLCPEAGAGGLSPTLPFECLLEAGQNLPELLTGLPDLLGGLAP</sequence>
<comment type="caution">
    <text evidence="1">The sequence shown here is derived from an EMBL/GenBank/DDBJ whole genome shotgun (WGS) entry which is preliminary data.</text>
</comment>
<protein>
    <submittedName>
        <fullName evidence="1">Uncharacterized protein</fullName>
    </submittedName>
</protein>
<dbReference type="RefSeq" id="WP_142948854.1">
    <property type="nucleotide sequence ID" value="NZ_ARXR01000023.1"/>
</dbReference>
<accession>A0ABS0AI73</accession>
<evidence type="ECO:0000313" key="2">
    <source>
        <dbReference type="Proteomes" id="UP000644441"/>
    </source>
</evidence>
<dbReference type="EMBL" id="ARXR01000023">
    <property type="protein sequence ID" value="MBF5053840.1"/>
    <property type="molecule type" value="Genomic_DNA"/>
</dbReference>
<dbReference type="PROSITE" id="PS51257">
    <property type="entry name" value="PROKAR_LIPOPROTEIN"/>
    <property type="match status" value="1"/>
</dbReference>
<keyword evidence="2" id="KW-1185">Reference proteome</keyword>
<proteinExistence type="predicted"/>
<gene>
    <name evidence="1" type="ORF">ISO4_02442</name>
</gene>
<dbReference type="Proteomes" id="UP000644441">
    <property type="component" value="Unassembled WGS sequence"/>
</dbReference>
<organism evidence="1 2">
    <name type="scientific">Alloalcanivorax venustensis ISO4</name>
    <dbReference type="NCBI Taxonomy" id="1177184"/>
    <lineage>
        <taxon>Bacteria</taxon>
        <taxon>Pseudomonadati</taxon>
        <taxon>Pseudomonadota</taxon>
        <taxon>Gammaproteobacteria</taxon>
        <taxon>Oceanospirillales</taxon>
        <taxon>Alcanivoracaceae</taxon>
        <taxon>Alloalcanivorax</taxon>
    </lineage>
</organism>